<keyword evidence="4" id="KW-0521">NADP</keyword>
<dbReference type="FunCoup" id="A0A6I9TY70">
    <property type="interactions" value="375"/>
</dbReference>
<keyword evidence="2 4" id="KW-0444">Lipid biosynthesis</keyword>
<dbReference type="PANTHER" id="PTHR11011">
    <property type="entry name" value="MALE STERILITY PROTEIN 2-RELATED"/>
    <property type="match status" value="1"/>
</dbReference>
<dbReference type="Pfam" id="PF03015">
    <property type="entry name" value="Sterile"/>
    <property type="match status" value="1"/>
</dbReference>
<dbReference type="CDD" id="cd09071">
    <property type="entry name" value="FAR_C"/>
    <property type="match status" value="1"/>
</dbReference>
<reference evidence="8" key="1">
    <citation type="submission" date="2025-08" db="UniProtKB">
        <authorList>
            <consortium name="RefSeq"/>
        </authorList>
    </citation>
    <scope>IDENTIFICATION</scope>
</reference>
<dbReference type="Pfam" id="PF07993">
    <property type="entry name" value="NAD_binding_4"/>
    <property type="match status" value="1"/>
</dbReference>
<dbReference type="Gramene" id="SIN_1010542.t">
    <property type="protein sequence ID" value="SIN_1010542.t"/>
    <property type="gene ID" value="SIN_1010542"/>
</dbReference>
<evidence type="ECO:0000313" key="8">
    <source>
        <dbReference type="RefSeq" id="XP_011088866.1"/>
    </source>
</evidence>
<dbReference type="GO" id="GO:0035336">
    <property type="term" value="P:long-chain fatty-acyl-CoA metabolic process"/>
    <property type="evidence" value="ECO:0007669"/>
    <property type="project" value="TreeGrafter"/>
</dbReference>
<dbReference type="RefSeq" id="XP_011088866.1">
    <property type="nucleotide sequence ID" value="XM_011090564.2"/>
</dbReference>
<evidence type="ECO:0000256" key="1">
    <source>
        <dbReference type="ARBA" id="ARBA00005928"/>
    </source>
</evidence>
<dbReference type="GO" id="GO:0102965">
    <property type="term" value="F:alcohol-forming long-chain fatty acyl-CoA reductase activity"/>
    <property type="evidence" value="ECO:0007669"/>
    <property type="project" value="UniProtKB-EC"/>
</dbReference>
<keyword evidence="7" id="KW-1185">Reference proteome</keyword>
<feature type="domain" description="Thioester reductase (TE)" evidence="6">
    <location>
        <begin position="17"/>
        <end position="320"/>
    </location>
</feature>
<comment type="function">
    <text evidence="4">Catalyzes the reduction of fatty acyl-CoA to fatty alcohols.</text>
</comment>
<dbReference type="KEGG" id="sind:105169997"/>
<comment type="similarity">
    <text evidence="1 4">Belongs to the fatty acyl-CoA reductase family.</text>
</comment>
<dbReference type="Proteomes" id="UP000504604">
    <property type="component" value="Linkage group LG9"/>
</dbReference>
<dbReference type="Gene3D" id="3.40.50.720">
    <property type="entry name" value="NAD(P)-binding Rossmann-like Domain"/>
    <property type="match status" value="1"/>
</dbReference>
<accession>A0A6I9TY70</accession>
<evidence type="ECO:0000256" key="4">
    <source>
        <dbReference type="RuleBase" id="RU363097"/>
    </source>
</evidence>
<dbReference type="InterPro" id="IPR013120">
    <property type="entry name" value="FAR_NAD-bd"/>
</dbReference>
<dbReference type="InterPro" id="IPR033640">
    <property type="entry name" value="FAR_C"/>
</dbReference>
<evidence type="ECO:0000256" key="2">
    <source>
        <dbReference type="ARBA" id="ARBA00022516"/>
    </source>
</evidence>
<dbReference type="InterPro" id="IPR036291">
    <property type="entry name" value="NAD(P)-bd_dom_sf"/>
</dbReference>
<keyword evidence="3 4" id="KW-0443">Lipid metabolism</keyword>
<dbReference type="InterPro" id="IPR026055">
    <property type="entry name" value="FAR"/>
</dbReference>
<gene>
    <name evidence="8" type="primary">LOC105169997</name>
</gene>
<dbReference type="InParanoid" id="A0A6I9TY70"/>
<proteinExistence type="inferred from homology"/>
<evidence type="ECO:0000313" key="7">
    <source>
        <dbReference type="Proteomes" id="UP000504604"/>
    </source>
</evidence>
<evidence type="ECO:0000259" key="5">
    <source>
        <dbReference type="Pfam" id="PF03015"/>
    </source>
</evidence>
<sequence length="494" mass="55857">MELCSILHFLQNKTILLTGATGFLAKVLIEKILRVQPEVKKLYLLLRAADSVSALHRFNTEVMGKELFKVVKEKYGANLNSLIQEKVTLLAGDITRHNLGLESSTLEELFGQVDILINLAASTDFDERYDVALGINTIGPANVFNFSKKCSKLRVFLHVSTAYVCGEKEGVVLETPFKLGDTLNGTSGLNIDMEKALVEEKLEELRTTKASEKHITSAMRDLGIQRARKYGWPNTYSFTKAMGEMLLGHLKDDKTPLALVIIRPTIITSTFKEPFPGWLEGVRNIDSFIVGYGKGKMTCFPGCPQSIVDLIPADMVVNAMIVAMAAHADEPIEMIYHVGSSIPNPVSYRCLQNYGHRFFTERPWINKDGKAVVVRKGIELGTVAKVKRYMELHYLIPLKILSIVNIASCQYFRGTYVDLARKVKFLMRLVELFSPYVFFKGVFDDTNTERLRRWATGENENENEMLNFDPKSINWDDYFMYTHIAGVVKYAFTR</sequence>
<dbReference type="PANTHER" id="PTHR11011:SF99">
    <property type="entry name" value="FATTY ACYL-COA REDUCTASE 3"/>
    <property type="match status" value="1"/>
</dbReference>
<dbReference type="AlphaFoldDB" id="A0A6I9TY70"/>
<evidence type="ECO:0000256" key="3">
    <source>
        <dbReference type="ARBA" id="ARBA00023098"/>
    </source>
</evidence>
<evidence type="ECO:0000259" key="6">
    <source>
        <dbReference type="Pfam" id="PF07993"/>
    </source>
</evidence>
<protein>
    <recommendedName>
        <fullName evidence="4">Fatty acyl-CoA reductase</fullName>
        <ecNumber evidence="4">1.2.1.84</ecNumber>
    </recommendedName>
</protein>
<dbReference type="GO" id="GO:0010345">
    <property type="term" value="P:suberin biosynthetic process"/>
    <property type="evidence" value="ECO:0007669"/>
    <property type="project" value="TreeGrafter"/>
</dbReference>
<feature type="domain" description="Fatty acyl-CoA reductase C-terminal" evidence="5">
    <location>
        <begin position="394"/>
        <end position="492"/>
    </location>
</feature>
<dbReference type="GO" id="GO:0080019">
    <property type="term" value="F:alcohol-forming very long-chain fatty acyl-CoA reductase activity"/>
    <property type="evidence" value="ECO:0007669"/>
    <property type="project" value="InterPro"/>
</dbReference>
<name>A0A6I9TY70_SESIN</name>
<comment type="catalytic activity">
    <reaction evidence="4">
        <text>a long-chain fatty acyl-CoA + 2 NADPH + 2 H(+) = a long-chain primary fatty alcohol + 2 NADP(+) + CoA</text>
        <dbReference type="Rhea" id="RHEA:52716"/>
        <dbReference type="ChEBI" id="CHEBI:15378"/>
        <dbReference type="ChEBI" id="CHEBI:57287"/>
        <dbReference type="ChEBI" id="CHEBI:57783"/>
        <dbReference type="ChEBI" id="CHEBI:58349"/>
        <dbReference type="ChEBI" id="CHEBI:77396"/>
        <dbReference type="ChEBI" id="CHEBI:83139"/>
        <dbReference type="EC" id="1.2.1.84"/>
    </reaction>
</comment>
<keyword evidence="4" id="KW-0560">Oxidoreductase</keyword>
<dbReference type="SUPFAM" id="SSF51735">
    <property type="entry name" value="NAD(P)-binding Rossmann-fold domains"/>
    <property type="match status" value="1"/>
</dbReference>
<organism evidence="7 8">
    <name type="scientific">Sesamum indicum</name>
    <name type="common">Oriental sesame</name>
    <name type="synonym">Sesamum orientale</name>
    <dbReference type="NCBI Taxonomy" id="4182"/>
    <lineage>
        <taxon>Eukaryota</taxon>
        <taxon>Viridiplantae</taxon>
        <taxon>Streptophyta</taxon>
        <taxon>Embryophyta</taxon>
        <taxon>Tracheophyta</taxon>
        <taxon>Spermatophyta</taxon>
        <taxon>Magnoliopsida</taxon>
        <taxon>eudicotyledons</taxon>
        <taxon>Gunneridae</taxon>
        <taxon>Pentapetalae</taxon>
        <taxon>asterids</taxon>
        <taxon>lamiids</taxon>
        <taxon>Lamiales</taxon>
        <taxon>Pedaliaceae</taxon>
        <taxon>Sesamum</taxon>
    </lineage>
</organism>
<dbReference type="GeneID" id="105169997"/>
<dbReference type="OrthoDB" id="429813at2759"/>
<dbReference type="CDD" id="cd05236">
    <property type="entry name" value="FAR-N_SDR_e"/>
    <property type="match status" value="1"/>
</dbReference>
<dbReference type="EC" id="1.2.1.84" evidence="4"/>